<keyword evidence="2" id="KW-1185">Reference proteome</keyword>
<evidence type="ECO:0000313" key="2">
    <source>
        <dbReference type="Proteomes" id="UP000276991"/>
    </source>
</evidence>
<gene>
    <name evidence="1" type="ORF">NAV_LOCUS8527</name>
</gene>
<dbReference type="Proteomes" id="UP000276991">
    <property type="component" value="Unassembled WGS sequence"/>
</dbReference>
<dbReference type="AlphaFoldDB" id="A0A498SU89"/>
<protein>
    <submittedName>
        <fullName evidence="1">Uncharacterized protein</fullName>
    </submittedName>
</protein>
<dbReference type="EMBL" id="UPTC01002655">
    <property type="protein sequence ID" value="VBB33736.1"/>
    <property type="molecule type" value="Genomic_DNA"/>
</dbReference>
<name>A0A498SU89_ACAVI</name>
<evidence type="ECO:0000313" key="1">
    <source>
        <dbReference type="EMBL" id="VBB33736.1"/>
    </source>
</evidence>
<proteinExistence type="predicted"/>
<dbReference type="OrthoDB" id="10447579at2759"/>
<sequence length="96" mass="10677">MKVDSGTVDAEACRDAETEIKNCSSIGEAVIILNHLFGFCLEQGFIAAKALSDKKNCVWETFELLMHGLYLSVNKCMEKSTGLYLYDGEPCPHRVE</sequence>
<accession>A0A498SU89</accession>
<reference evidence="1 2" key="1">
    <citation type="submission" date="2018-08" db="EMBL/GenBank/DDBJ databases">
        <authorList>
            <person name="Laetsch R D."/>
            <person name="Stevens L."/>
            <person name="Kumar S."/>
            <person name="Blaxter L. M."/>
        </authorList>
    </citation>
    <scope>NUCLEOTIDE SEQUENCE [LARGE SCALE GENOMIC DNA]</scope>
</reference>
<organism evidence="1 2">
    <name type="scientific">Acanthocheilonema viteae</name>
    <name type="common">Filarial nematode worm</name>
    <name type="synonym">Dipetalonema viteae</name>
    <dbReference type="NCBI Taxonomy" id="6277"/>
    <lineage>
        <taxon>Eukaryota</taxon>
        <taxon>Metazoa</taxon>
        <taxon>Ecdysozoa</taxon>
        <taxon>Nematoda</taxon>
        <taxon>Chromadorea</taxon>
        <taxon>Rhabditida</taxon>
        <taxon>Spirurina</taxon>
        <taxon>Spiruromorpha</taxon>
        <taxon>Filarioidea</taxon>
        <taxon>Onchocercidae</taxon>
        <taxon>Acanthocheilonema</taxon>
    </lineage>
</organism>